<dbReference type="GO" id="GO:0005886">
    <property type="term" value="C:plasma membrane"/>
    <property type="evidence" value="ECO:0007669"/>
    <property type="project" value="UniProtKB-SubCell"/>
</dbReference>
<feature type="transmembrane region" description="Helical" evidence="7">
    <location>
        <begin position="188"/>
        <end position="208"/>
    </location>
</feature>
<keyword evidence="5 7" id="KW-1133">Transmembrane helix</keyword>
<protein>
    <submittedName>
        <fullName evidence="8">MFS transporter</fullName>
    </submittedName>
</protein>
<dbReference type="AlphaFoldDB" id="A0A8I1STP8"/>
<dbReference type="PANTHER" id="PTHR43266:SF2">
    <property type="entry name" value="MAJOR FACILITATOR SUPERFAMILY (MFS) PROFILE DOMAIN-CONTAINING PROTEIN"/>
    <property type="match status" value="1"/>
</dbReference>
<dbReference type="EMBL" id="JAFKMR010000013">
    <property type="protein sequence ID" value="MBN8743735.1"/>
    <property type="molecule type" value="Genomic_DNA"/>
</dbReference>
<feature type="transmembrane region" description="Helical" evidence="7">
    <location>
        <begin position="306"/>
        <end position="324"/>
    </location>
</feature>
<dbReference type="Gene3D" id="1.20.1250.20">
    <property type="entry name" value="MFS general substrate transporter like domains"/>
    <property type="match status" value="1"/>
</dbReference>
<comment type="subcellular location">
    <subcellularLocation>
        <location evidence="1">Cell membrane</location>
        <topology evidence="1">Multi-pass membrane protein</topology>
    </subcellularLocation>
</comment>
<dbReference type="Proteomes" id="UP000664800">
    <property type="component" value="Unassembled WGS sequence"/>
</dbReference>
<dbReference type="SUPFAM" id="SSF103473">
    <property type="entry name" value="MFS general substrate transporter"/>
    <property type="match status" value="1"/>
</dbReference>
<evidence type="ECO:0000256" key="1">
    <source>
        <dbReference type="ARBA" id="ARBA00004651"/>
    </source>
</evidence>
<dbReference type="RefSeq" id="WP_156054087.1">
    <property type="nucleotide sequence ID" value="NZ_JAFKMR010000013.1"/>
</dbReference>
<dbReference type="GO" id="GO:0022857">
    <property type="term" value="F:transmembrane transporter activity"/>
    <property type="evidence" value="ECO:0007669"/>
    <property type="project" value="InterPro"/>
</dbReference>
<feature type="transmembrane region" description="Helical" evidence="7">
    <location>
        <begin position="412"/>
        <end position="431"/>
    </location>
</feature>
<name>A0A8I1STP8_THIA3</name>
<dbReference type="CDD" id="cd06173">
    <property type="entry name" value="MFS_MefA_like"/>
    <property type="match status" value="1"/>
</dbReference>
<feature type="transmembrane region" description="Helical" evidence="7">
    <location>
        <begin position="100"/>
        <end position="116"/>
    </location>
</feature>
<gene>
    <name evidence="8" type="ORF">J0I24_05440</name>
</gene>
<feature type="transmembrane region" description="Helical" evidence="7">
    <location>
        <begin position="349"/>
        <end position="371"/>
    </location>
</feature>
<dbReference type="Pfam" id="PF07690">
    <property type="entry name" value="MFS_1"/>
    <property type="match status" value="1"/>
</dbReference>
<keyword evidence="3" id="KW-1003">Cell membrane</keyword>
<accession>A0A8I1STP8</accession>
<dbReference type="PANTHER" id="PTHR43266">
    <property type="entry name" value="MACROLIDE-EFFLUX PROTEIN"/>
    <property type="match status" value="1"/>
</dbReference>
<evidence type="ECO:0000256" key="5">
    <source>
        <dbReference type="ARBA" id="ARBA00022989"/>
    </source>
</evidence>
<organism evidence="8 9">
    <name type="scientific">Thiomonas arsenitoxydans (strain DSM 22701 / CIP 110005 / 3As)</name>
    <dbReference type="NCBI Taxonomy" id="426114"/>
    <lineage>
        <taxon>Bacteria</taxon>
        <taxon>Pseudomonadati</taxon>
        <taxon>Pseudomonadota</taxon>
        <taxon>Betaproteobacteria</taxon>
        <taxon>Burkholderiales</taxon>
        <taxon>Thiomonas</taxon>
    </lineage>
</organism>
<dbReference type="InterPro" id="IPR011701">
    <property type="entry name" value="MFS"/>
</dbReference>
<feature type="transmembrane region" description="Helical" evidence="7">
    <location>
        <begin position="240"/>
        <end position="263"/>
    </location>
</feature>
<comment type="caution">
    <text evidence="8">The sequence shown here is derived from an EMBL/GenBank/DDBJ whole genome shotgun (WGS) entry which is preliminary data.</text>
</comment>
<keyword evidence="6 7" id="KW-0472">Membrane</keyword>
<evidence type="ECO:0000256" key="4">
    <source>
        <dbReference type="ARBA" id="ARBA00022692"/>
    </source>
</evidence>
<feature type="transmembrane region" description="Helical" evidence="7">
    <location>
        <begin position="68"/>
        <end position="88"/>
    </location>
</feature>
<feature type="transmembrane region" description="Helical" evidence="7">
    <location>
        <begin position="383"/>
        <end position="406"/>
    </location>
</feature>
<keyword evidence="2" id="KW-0813">Transport</keyword>
<evidence type="ECO:0000256" key="3">
    <source>
        <dbReference type="ARBA" id="ARBA00022475"/>
    </source>
</evidence>
<evidence type="ECO:0000256" key="7">
    <source>
        <dbReference type="SAM" id="Phobius"/>
    </source>
</evidence>
<keyword evidence="4 7" id="KW-0812">Transmembrane</keyword>
<evidence type="ECO:0000256" key="2">
    <source>
        <dbReference type="ARBA" id="ARBA00022448"/>
    </source>
</evidence>
<proteinExistence type="predicted"/>
<sequence>MASTPPSHDPPLSVNQFKLLGQRRFAPFFWTQFTNAGNDNLLKFAFTMLVTYRAEAQTGLPAGLMVNLIAALYVLPFVLLSATAGQLADKCDMGVIMRRIKTFEIVIMLAALWGFITVNVPLLLLCVLGMGLHSTLFGPVKFAYLPRHLHTAELTGGNGMTEMGGFVAILLGSMIGGVLMTYPQGPVFAGVACLVVALAGWTMARFVPRTPPLCSDTRINWNPFSATARSLRLAAADRPVLVALIAIAWMWFYGVAFLTQFPIFTREVVHGSEAVASLLLVIFAVGIGLGSVACEWMAHGRVEIGLVLVGAIGMSVFGIDLYFATQNLPHNGQLQTLTLFLREGEHWRLMVDLLLVSASAGIYSVPLYAFIQHRVAETHRARVIAASNMLNALFMIACAAYCAVLLTAGVGVPMLLLTVAVFNALVVAWLVRTQPVYGRRFVAWVLRRKMAAGS</sequence>
<evidence type="ECO:0000256" key="6">
    <source>
        <dbReference type="ARBA" id="ARBA00023136"/>
    </source>
</evidence>
<evidence type="ECO:0000313" key="8">
    <source>
        <dbReference type="EMBL" id="MBN8743735.1"/>
    </source>
</evidence>
<dbReference type="InterPro" id="IPR036259">
    <property type="entry name" value="MFS_trans_sf"/>
</dbReference>
<evidence type="ECO:0000313" key="9">
    <source>
        <dbReference type="Proteomes" id="UP000664800"/>
    </source>
</evidence>
<reference evidence="8" key="1">
    <citation type="submission" date="2021-02" db="EMBL/GenBank/DDBJ databases">
        <title>Thiocyanate and organic carbon inputs drive convergent selection for specific autotrophic Afipia and Thiobacillus strains within complex microbiomes.</title>
        <authorList>
            <person name="Huddy R.J."/>
            <person name="Sachdeva R."/>
            <person name="Kadzinga F."/>
            <person name="Kantor R.S."/>
            <person name="Harrison S.T.L."/>
            <person name="Banfield J.F."/>
        </authorList>
    </citation>
    <scope>NUCLEOTIDE SEQUENCE</scope>
    <source>
        <strain evidence="8">SCN18_13_7_16_R3_B_64_19</strain>
    </source>
</reference>
<feature type="transmembrane region" description="Helical" evidence="7">
    <location>
        <begin position="275"/>
        <end position="294"/>
    </location>
</feature>